<dbReference type="EMBL" id="JAVDWE010000015">
    <property type="protein sequence ID" value="MDR7096564.1"/>
    <property type="molecule type" value="Genomic_DNA"/>
</dbReference>
<evidence type="ECO:0000256" key="4">
    <source>
        <dbReference type="ARBA" id="ARBA00022692"/>
    </source>
</evidence>
<evidence type="ECO:0000313" key="10">
    <source>
        <dbReference type="Proteomes" id="UP001265550"/>
    </source>
</evidence>
<dbReference type="Proteomes" id="UP001265550">
    <property type="component" value="Unassembled WGS sequence"/>
</dbReference>
<dbReference type="InterPro" id="IPR000515">
    <property type="entry name" value="MetI-like"/>
</dbReference>
<evidence type="ECO:0000256" key="2">
    <source>
        <dbReference type="ARBA" id="ARBA00022448"/>
    </source>
</evidence>
<feature type="domain" description="ABC transmembrane type-1" evidence="8">
    <location>
        <begin position="85"/>
        <end position="268"/>
    </location>
</feature>
<dbReference type="CDD" id="cd06261">
    <property type="entry name" value="TM_PBP2"/>
    <property type="match status" value="1"/>
</dbReference>
<gene>
    <name evidence="9" type="ORF">J2X09_004321</name>
</gene>
<accession>A0ABU1VGG7</accession>
<feature type="transmembrane region" description="Helical" evidence="7">
    <location>
        <begin position="28"/>
        <end position="45"/>
    </location>
</feature>
<evidence type="ECO:0000259" key="8">
    <source>
        <dbReference type="PROSITE" id="PS50928"/>
    </source>
</evidence>
<evidence type="ECO:0000256" key="6">
    <source>
        <dbReference type="ARBA" id="ARBA00023136"/>
    </source>
</evidence>
<evidence type="ECO:0000256" key="3">
    <source>
        <dbReference type="ARBA" id="ARBA00022475"/>
    </source>
</evidence>
<sequence length="276" mass="30404">MSDTTAAPFPLAPASSGTWQRHTLTQRMLRYALWLFMVWALVQSLRHVEVIPEFLYDAPEQMGDMLTRMWPVDWSHYPDTIHSALMETLHMATLGTLLSLPLAVPLGLLMASNLTRNRALNFMARVLLVSSRSVNSLVWALLFVAIFGPGPLAGMLAIALRSVGFVGKLIAEAIEQTPRGPIEALQAAGASTLAQVWYGYWPQIKPAFWSVALLRWDINIRESGVLGLVGAGGIGMALDTALNLFHWNRVALVLIAIFAVVLIAEVVVVQIRKRVL</sequence>
<keyword evidence="5 7" id="KW-1133">Transmembrane helix</keyword>
<dbReference type="PANTHER" id="PTHR30043">
    <property type="entry name" value="PHOSPHONATES TRANSPORT SYSTEM PERMEASE PROTEIN"/>
    <property type="match status" value="1"/>
</dbReference>
<keyword evidence="2 7" id="KW-0813">Transport</keyword>
<keyword evidence="6 7" id="KW-0472">Membrane</keyword>
<organism evidence="9 10">
    <name type="scientific">Hydrogenophaga laconesensis</name>
    <dbReference type="NCBI Taxonomy" id="1805971"/>
    <lineage>
        <taxon>Bacteria</taxon>
        <taxon>Pseudomonadati</taxon>
        <taxon>Pseudomonadota</taxon>
        <taxon>Betaproteobacteria</taxon>
        <taxon>Burkholderiales</taxon>
        <taxon>Comamonadaceae</taxon>
        <taxon>Hydrogenophaga</taxon>
    </lineage>
</organism>
<dbReference type="Pfam" id="PF00528">
    <property type="entry name" value="BPD_transp_1"/>
    <property type="match status" value="1"/>
</dbReference>
<dbReference type="SUPFAM" id="SSF161098">
    <property type="entry name" value="MetI-like"/>
    <property type="match status" value="1"/>
</dbReference>
<keyword evidence="10" id="KW-1185">Reference proteome</keyword>
<evidence type="ECO:0000256" key="1">
    <source>
        <dbReference type="ARBA" id="ARBA00004651"/>
    </source>
</evidence>
<dbReference type="RefSeq" id="WP_204735582.1">
    <property type="nucleotide sequence ID" value="NZ_JAVDWE010000015.1"/>
</dbReference>
<keyword evidence="3" id="KW-1003">Cell membrane</keyword>
<dbReference type="Gene3D" id="1.10.3720.10">
    <property type="entry name" value="MetI-like"/>
    <property type="match status" value="1"/>
</dbReference>
<comment type="similarity">
    <text evidence="7">Belongs to the binding-protein-dependent transport system permease family.</text>
</comment>
<name>A0ABU1VGG7_9BURK</name>
<dbReference type="InterPro" id="IPR035906">
    <property type="entry name" value="MetI-like_sf"/>
</dbReference>
<evidence type="ECO:0000313" key="9">
    <source>
        <dbReference type="EMBL" id="MDR7096564.1"/>
    </source>
</evidence>
<protein>
    <submittedName>
        <fullName evidence="9">Phosphonate transport system permease protein</fullName>
    </submittedName>
</protein>
<comment type="caution">
    <text evidence="9">The sequence shown here is derived from an EMBL/GenBank/DDBJ whole genome shotgun (WGS) entry which is preliminary data.</text>
</comment>
<dbReference type="PANTHER" id="PTHR30043:SF1">
    <property type="entry name" value="ABC TRANSPORT SYSTEM PERMEASE PROTEIN P69"/>
    <property type="match status" value="1"/>
</dbReference>
<dbReference type="NCBIfam" id="TIGR01097">
    <property type="entry name" value="PhnE"/>
    <property type="match status" value="1"/>
</dbReference>
<keyword evidence="4 7" id="KW-0812">Transmembrane</keyword>
<dbReference type="PROSITE" id="PS50928">
    <property type="entry name" value="ABC_TM1"/>
    <property type="match status" value="1"/>
</dbReference>
<reference evidence="9 10" key="1">
    <citation type="submission" date="2023-07" db="EMBL/GenBank/DDBJ databases">
        <title>Sorghum-associated microbial communities from plants grown in Nebraska, USA.</title>
        <authorList>
            <person name="Schachtman D."/>
        </authorList>
    </citation>
    <scope>NUCLEOTIDE SEQUENCE [LARGE SCALE GENOMIC DNA]</scope>
    <source>
        <strain evidence="9 10">BE240</strain>
    </source>
</reference>
<comment type="subcellular location">
    <subcellularLocation>
        <location evidence="1 7">Cell membrane</location>
        <topology evidence="1 7">Multi-pass membrane protein</topology>
    </subcellularLocation>
</comment>
<dbReference type="InterPro" id="IPR005769">
    <property type="entry name" value="PhnE/PtxC"/>
</dbReference>
<feature type="transmembrane region" description="Helical" evidence="7">
    <location>
        <begin position="251"/>
        <end position="271"/>
    </location>
</feature>
<proteinExistence type="inferred from homology"/>
<evidence type="ECO:0000256" key="7">
    <source>
        <dbReference type="RuleBase" id="RU363032"/>
    </source>
</evidence>
<evidence type="ECO:0000256" key="5">
    <source>
        <dbReference type="ARBA" id="ARBA00022989"/>
    </source>
</evidence>
<feature type="transmembrane region" description="Helical" evidence="7">
    <location>
        <begin position="89"/>
        <end position="110"/>
    </location>
</feature>